<protein>
    <recommendedName>
        <fullName evidence="4">Mitochondrial outer membrane protein OM14 C-terminal domain-containing protein</fullName>
    </recommendedName>
</protein>
<name>A0AAN7YHH5_9EURO</name>
<evidence type="ECO:0008006" key="4">
    <source>
        <dbReference type="Google" id="ProtNLM"/>
    </source>
</evidence>
<dbReference type="Proteomes" id="UP001309876">
    <property type="component" value="Unassembled WGS sequence"/>
</dbReference>
<feature type="compositionally biased region" description="Basic and acidic residues" evidence="1">
    <location>
        <begin position="15"/>
        <end position="84"/>
    </location>
</feature>
<evidence type="ECO:0000313" key="3">
    <source>
        <dbReference type="Proteomes" id="UP001309876"/>
    </source>
</evidence>
<feature type="region of interest" description="Disordered" evidence="1">
    <location>
        <begin position="1"/>
        <end position="84"/>
    </location>
</feature>
<dbReference type="GO" id="GO:1990593">
    <property type="term" value="F:nascent polypeptide-associated complex binding"/>
    <property type="evidence" value="ECO:0007669"/>
    <property type="project" value="InterPro"/>
</dbReference>
<gene>
    <name evidence="2" type="ORF">LTR05_003597</name>
</gene>
<accession>A0AAN7YHH5</accession>
<dbReference type="EMBL" id="JAVRRJ010000003">
    <property type="protein sequence ID" value="KAK5086429.1"/>
    <property type="molecule type" value="Genomic_DNA"/>
</dbReference>
<dbReference type="GO" id="GO:0006626">
    <property type="term" value="P:protein targeting to mitochondrion"/>
    <property type="evidence" value="ECO:0007669"/>
    <property type="project" value="TreeGrafter"/>
</dbReference>
<reference evidence="2 3" key="1">
    <citation type="submission" date="2023-08" db="EMBL/GenBank/DDBJ databases">
        <title>Black Yeasts Isolated from many extreme environments.</title>
        <authorList>
            <person name="Coleine C."/>
            <person name="Stajich J.E."/>
            <person name="Selbmann L."/>
        </authorList>
    </citation>
    <scope>NUCLEOTIDE SEQUENCE [LARGE SCALE GENOMIC DNA]</scope>
    <source>
        <strain evidence="2 3">CCFEE 5910</strain>
    </source>
</reference>
<dbReference type="PANTHER" id="PTHR38402">
    <property type="entry name" value="MITOCHONDRIAL OUTER MEMBRANE PROTEIN OM14"/>
    <property type="match status" value="1"/>
</dbReference>
<dbReference type="GO" id="GO:0005741">
    <property type="term" value="C:mitochondrial outer membrane"/>
    <property type="evidence" value="ECO:0007669"/>
    <property type="project" value="InterPro"/>
</dbReference>
<dbReference type="AlphaFoldDB" id="A0AAN7YHH5"/>
<proteinExistence type="predicted"/>
<keyword evidence="3" id="KW-1185">Reference proteome</keyword>
<organism evidence="2 3">
    <name type="scientific">Lithohypha guttulata</name>
    <dbReference type="NCBI Taxonomy" id="1690604"/>
    <lineage>
        <taxon>Eukaryota</taxon>
        <taxon>Fungi</taxon>
        <taxon>Dikarya</taxon>
        <taxon>Ascomycota</taxon>
        <taxon>Pezizomycotina</taxon>
        <taxon>Eurotiomycetes</taxon>
        <taxon>Chaetothyriomycetidae</taxon>
        <taxon>Chaetothyriales</taxon>
        <taxon>Trichomeriaceae</taxon>
        <taxon>Lithohypha</taxon>
    </lineage>
</organism>
<comment type="caution">
    <text evidence="2">The sequence shown here is derived from an EMBL/GenBank/DDBJ whole genome shotgun (WGS) entry which is preliminary data.</text>
</comment>
<evidence type="ECO:0000256" key="1">
    <source>
        <dbReference type="SAM" id="MobiDB-lite"/>
    </source>
</evidence>
<evidence type="ECO:0000313" key="2">
    <source>
        <dbReference type="EMBL" id="KAK5086429.1"/>
    </source>
</evidence>
<sequence length="159" mass="17145">MVDVDSPHVSSVTSDFKDQAVKTETQAERMAQEADHKARVESARAEEKAKEEANKAKEKAEEAKNKAAAKGKEVKKAAKQEARHLDANKDNPVFVGNAILWTVTAVAVAVGAYQKHTEGKLDVELAGKVALGLGVLGAADYFGSKWLVENKFPVDNSNK</sequence>
<dbReference type="InterPro" id="IPR039454">
    <property type="entry name" value="OM14"/>
</dbReference>
<dbReference type="PANTHER" id="PTHR38402:SF1">
    <property type="entry name" value="MITOCHONDRIAL OUTER MEMBRANE PROTEIN OM14"/>
    <property type="match status" value="1"/>
</dbReference>